<dbReference type="InterPro" id="IPR036612">
    <property type="entry name" value="KH_dom_type_1_sf"/>
</dbReference>
<dbReference type="FunFam" id="3.30.1370.10:FF:000010">
    <property type="entry name" value="far upstream element-binding protein 1 isoform X1"/>
    <property type="match status" value="1"/>
</dbReference>
<dbReference type="Gene3D" id="3.30.1370.10">
    <property type="entry name" value="K Homology domain, type 1"/>
    <property type="match status" value="4"/>
</dbReference>
<evidence type="ECO:0000256" key="3">
    <source>
        <dbReference type="ARBA" id="ARBA00023242"/>
    </source>
</evidence>
<dbReference type="PANTHER" id="PTHR10288">
    <property type="entry name" value="KH DOMAIN CONTAINING RNA BINDING PROTEIN"/>
    <property type="match status" value="1"/>
</dbReference>
<name>A0A8C9LBV1_PAVCR</name>
<feature type="compositionally biased region" description="Gly residues" evidence="5">
    <location>
        <begin position="14"/>
        <end position="25"/>
    </location>
</feature>
<dbReference type="InterPro" id="IPR004087">
    <property type="entry name" value="KH_dom"/>
</dbReference>
<evidence type="ECO:0000256" key="4">
    <source>
        <dbReference type="PROSITE-ProRule" id="PRU00117"/>
    </source>
</evidence>
<dbReference type="PROSITE" id="PS50084">
    <property type="entry name" value="KH_TYPE_1"/>
    <property type="match status" value="4"/>
</dbReference>
<feature type="domain" description="K Homology" evidence="6">
    <location>
        <begin position="243"/>
        <end position="313"/>
    </location>
</feature>
<organism evidence="7 8">
    <name type="scientific">Pavo cristatus</name>
    <name type="common">Indian peafowl</name>
    <name type="synonym">Blue peafowl</name>
    <dbReference type="NCBI Taxonomy" id="9049"/>
    <lineage>
        <taxon>Eukaryota</taxon>
        <taxon>Metazoa</taxon>
        <taxon>Chordata</taxon>
        <taxon>Craniata</taxon>
        <taxon>Vertebrata</taxon>
        <taxon>Euteleostomi</taxon>
        <taxon>Archelosauria</taxon>
        <taxon>Archosauria</taxon>
        <taxon>Dinosauria</taxon>
        <taxon>Saurischia</taxon>
        <taxon>Theropoda</taxon>
        <taxon>Coelurosauria</taxon>
        <taxon>Aves</taxon>
        <taxon>Neognathae</taxon>
        <taxon>Galloanserae</taxon>
        <taxon>Galliformes</taxon>
        <taxon>Phasianidae</taxon>
        <taxon>Phasianinae</taxon>
        <taxon>Pavo</taxon>
    </lineage>
</organism>
<dbReference type="Ensembl" id="ENSPSTT00000017747.1">
    <property type="protein sequence ID" value="ENSPSTP00000016930.1"/>
    <property type="gene ID" value="ENSPSTG00000011710.1"/>
</dbReference>
<feature type="domain" description="K Homology" evidence="6">
    <location>
        <begin position="77"/>
        <end position="147"/>
    </location>
</feature>
<protein>
    <submittedName>
        <fullName evidence="7">Far upstream element binding protein 1</fullName>
    </submittedName>
</protein>
<dbReference type="SUPFAM" id="SSF54791">
    <property type="entry name" value="Eukaryotic type KH-domain (KH-domain type I)"/>
    <property type="match status" value="4"/>
</dbReference>
<keyword evidence="3" id="KW-0539">Nucleus</keyword>
<proteinExistence type="predicted"/>
<dbReference type="Pfam" id="PF00013">
    <property type="entry name" value="KH_1"/>
    <property type="match status" value="4"/>
</dbReference>
<dbReference type="GO" id="GO:0006355">
    <property type="term" value="P:regulation of DNA-templated transcription"/>
    <property type="evidence" value="ECO:0007669"/>
    <property type="project" value="InterPro"/>
</dbReference>
<evidence type="ECO:0000256" key="5">
    <source>
        <dbReference type="SAM" id="MobiDB-lite"/>
    </source>
</evidence>
<dbReference type="InterPro" id="IPR048251">
    <property type="entry name" value="KH-I_FUBP1_dom3"/>
</dbReference>
<evidence type="ECO:0000256" key="2">
    <source>
        <dbReference type="ARBA" id="ARBA00022737"/>
    </source>
</evidence>
<evidence type="ECO:0000256" key="1">
    <source>
        <dbReference type="ARBA" id="ARBA00004123"/>
    </source>
</evidence>
<sequence length="615" mass="64690">MADYSTVPPPASGAPGGGGGGGGGVNDAFKDALQRARQIAAKIGGDAGTSMNSNDYGYGGQKRPLEDGDLTQLIIRSVMTEEYKVPDGMVGFIIGRGGEQISRIQQESGCKIQIAPDSGGLPERSCMLTGTPESVQSAKRLLDQIVEKGRPAPGFHHGDGPGNAVQEIMIPASKAGLVIGKGGETIKQLQVYMYVCQNGHDSRCKESFRIQRIFQAKEMVLELIRDQGGFREVRNEYGSRIGGNEGIDVPIPRFAVGIVIGRNGEMIKKIQNDAGVRIQFKPDDGTTPDRIAQITGPPDRCQHAAEIITDLLRSVQAGNPGGPGGPGGRGRGRGQGNWNMGPPGGLQEFNFIVPTGKTGLIIGKGGETIKSISQQSGARIELQRNPPPNADPNMKMFTIRGTPQQIDYARQLIEEKIGGPVNPLGPPVPHGPHGVVPGPHGPPGPPGPGAPMGPYNPAPYNPGPPGPAPHGPPAPYAPQGWGNAYPHWQPPNPPDPGKPGTDPNSAAWAAYYAHYYQQQAQPPPAAPPGGPATTQTNGQGDQPNPAPAGQVDYTKAWEEYYKKMGQAVPAPAGAPPGGQPDYSAAWAEYYRQQAAYYAQTSPQGMPQHPPAPQGQ</sequence>
<dbReference type="InterPro" id="IPR015096">
    <property type="entry name" value="FUBP_C"/>
</dbReference>
<comment type="subcellular location">
    <subcellularLocation>
        <location evidence="1">Nucleus</location>
    </subcellularLocation>
</comment>
<feature type="compositionally biased region" description="Pro residues" evidence="5">
    <location>
        <begin position="439"/>
        <end position="476"/>
    </location>
</feature>
<dbReference type="GO" id="GO:0005634">
    <property type="term" value="C:nucleus"/>
    <property type="evidence" value="ECO:0007669"/>
    <property type="project" value="UniProtKB-SubCell"/>
</dbReference>
<feature type="compositionally biased region" description="Pro residues" evidence="5">
    <location>
        <begin position="521"/>
        <end position="530"/>
    </location>
</feature>
<feature type="region of interest" description="Disordered" evidence="5">
    <location>
        <begin position="519"/>
        <end position="553"/>
    </location>
</feature>
<evidence type="ECO:0000313" key="7">
    <source>
        <dbReference type="Ensembl" id="ENSPSTP00000016930.1"/>
    </source>
</evidence>
<evidence type="ECO:0000259" key="6">
    <source>
        <dbReference type="SMART" id="SM00322"/>
    </source>
</evidence>
<evidence type="ECO:0000313" key="8">
    <source>
        <dbReference type="Proteomes" id="UP000694428"/>
    </source>
</evidence>
<reference evidence="7" key="2">
    <citation type="submission" date="2025-09" db="UniProtKB">
        <authorList>
            <consortium name="Ensembl"/>
        </authorList>
    </citation>
    <scope>IDENTIFICATION</scope>
</reference>
<keyword evidence="4" id="KW-0694">RNA-binding</keyword>
<dbReference type="CDD" id="cd22484">
    <property type="entry name" value="KH-I_FUBP1_rpt3"/>
    <property type="match status" value="1"/>
</dbReference>
<keyword evidence="2" id="KW-0677">Repeat</keyword>
<dbReference type="FunFam" id="3.30.1370.10:FF:000007">
    <property type="entry name" value="far upstream element-binding protein 1 isoform X1"/>
    <property type="match status" value="1"/>
</dbReference>
<keyword evidence="8" id="KW-1185">Reference proteome</keyword>
<dbReference type="FunFam" id="3.30.1370.10:FF:000008">
    <property type="entry name" value="far upstream element-binding protein 1 isoform X1"/>
    <property type="match status" value="1"/>
</dbReference>
<feature type="domain" description="K Homology" evidence="6">
    <location>
        <begin position="345"/>
        <end position="418"/>
    </location>
</feature>
<dbReference type="SMART" id="SM00322">
    <property type="entry name" value="KH"/>
    <property type="match status" value="4"/>
</dbReference>
<dbReference type="InterPro" id="IPR004088">
    <property type="entry name" value="KH_dom_type_1"/>
</dbReference>
<dbReference type="InterPro" id="IPR048252">
    <property type="entry name" value="KH-I_FUBP1_dom4"/>
</dbReference>
<dbReference type="Pfam" id="PF09005">
    <property type="entry name" value="FUBP_C"/>
    <property type="match status" value="2"/>
</dbReference>
<dbReference type="AlphaFoldDB" id="A0A8C9LBV1"/>
<accession>A0A8C9LBV1</accession>
<feature type="region of interest" description="Disordered" evidence="5">
    <location>
        <begin position="417"/>
        <end position="505"/>
    </location>
</feature>
<dbReference type="InterPro" id="IPR048249">
    <property type="entry name" value="KH-I_FUBP1_dom1"/>
</dbReference>
<dbReference type="CDD" id="cd22478">
    <property type="entry name" value="KH-I_FUBP1_rpt1"/>
    <property type="match status" value="1"/>
</dbReference>
<dbReference type="CDD" id="cd22487">
    <property type="entry name" value="KH-I_FUBP1_rpt4"/>
    <property type="match status" value="1"/>
</dbReference>
<feature type="region of interest" description="Disordered" evidence="5">
    <location>
        <begin position="1"/>
        <end position="28"/>
    </location>
</feature>
<feature type="compositionally biased region" description="Pro residues" evidence="5">
    <location>
        <begin position="488"/>
        <end position="497"/>
    </location>
</feature>
<dbReference type="GO" id="GO:0003723">
    <property type="term" value="F:RNA binding"/>
    <property type="evidence" value="ECO:0007669"/>
    <property type="project" value="UniProtKB-UniRule"/>
</dbReference>
<feature type="domain" description="K Homology" evidence="6">
    <location>
        <begin position="162"/>
        <end position="225"/>
    </location>
</feature>
<reference evidence="7" key="1">
    <citation type="submission" date="2025-08" db="UniProtKB">
        <authorList>
            <consortium name="Ensembl"/>
        </authorList>
    </citation>
    <scope>IDENTIFICATION</scope>
</reference>
<feature type="compositionally biased region" description="Low complexity" evidence="5">
    <location>
        <begin position="531"/>
        <end position="540"/>
    </location>
</feature>
<dbReference type="Proteomes" id="UP000694428">
    <property type="component" value="Unplaced"/>
</dbReference>